<evidence type="ECO:0000313" key="1">
    <source>
        <dbReference type="EMBL" id="MFD2097449.1"/>
    </source>
</evidence>
<gene>
    <name evidence="1" type="ORF">ACFSJ3_15730</name>
</gene>
<accession>A0ABW4XQL5</accession>
<evidence type="ECO:0008006" key="3">
    <source>
        <dbReference type="Google" id="ProtNLM"/>
    </source>
</evidence>
<sequence>MKLTVKEYDPELIVKVGKADDNRQVIDLNLLSLKCFFNGKSLSNGSARGVNIAKFKKYSYEFDMDLYSNTRLVSSFLLTYAPSGRLTVFGALKEFFDLQFKLKRDIRDCSTVPNYANHLQKRIYSREIGRAHAISRLSFVNKFLDYTGDLQSKYNYQFKATKYIRGNRAYTRKELMLISHVAKEIFEVSGRLLVEHVRRAEHGHRIFQITNIVSTETFKLPQKDIEYDYQFRNPIYWFFHSSFVLFCIYTWGNESQITSLKCNDFSMNNEGAESDFIYKGRANKFIRLTIGNSHIDADRSGRGFLDKFLKNRKKLLEHLLKEGFTIDHDSLFFMVKQPSKEIRTFSPSLSVFRTHPIAKILDLHGEIFPQISSRKIRRTAEQIVDNELKQPIAIIEKAQHSWETYRRNYALGNEEEARAAMSSALSFLIDSAINEKSFREREKVAEDFGITLRNSVEVETQINGLGCIAPDNLTNIAKKHIFKQEKYGRNPKICADLSNCVNCENCAVIDDQNAIYQLLSFKWMIEYNKTVYVGSSKASSNYQDLVEKINFMLEFVDRKKLAKAKSKLHLNGVDEAWRE</sequence>
<dbReference type="EMBL" id="JBHUHT010000017">
    <property type="protein sequence ID" value="MFD2097449.1"/>
    <property type="molecule type" value="Genomic_DNA"/>
</dbReference>
<name>A0ABW4XQL5_9GAMM</name>
<protein>
    <recommendedName>
        <fullName evidence="3">Integrase</fullName>
    </recommendedName>
</protein>
<keyword evidence="2" id="KW-1185">Reference proteome</keyword>
<reference evidence="2" key="1">
    <citation type="journal article" date="2019" name="Int. J. Syst. Evol. Microbiol.">
        <title>The Global Catalogue of Microorganisms (GCM) 10K type strain sequencing project: providing services to taxonomists for standard genome sequencing and annotation.</title>
        <authorList>
            <consortium name="The Broad Institute Genomics Platform"/>
            <consortium name="The Broad Institute Genome Sequencing Center for Infectious Disease"/>
            <person name="Wu L."/>
            <person name="Ma J."/>
        </authorList>
    </citation>
    <scope>NUCLEOTIDE SEQUENCE [LARGE SCALE GENOMIC DNA]</scope>
    <source>
        <strain evidence="2">CGMCC 1.10992</strain>
    </source>
</reference>
<dbReference type="RefSeq" id="WP_345340609.1">
    <property type="nucleotide sequence ID" value="NZ_BAABLI010000015.1"/>
</dbReference>
<proteinExistence type="predicted"/>
<evidence type="ECO:0000313" key="2">
    <source>
        <dbReference type="Proteomes" id="UP001597380"/>
    </source>
</evidence>
<comment type="caution">
    <text evidence="1">The sequence shown here is derived from an EMBL/GenBank/DDBJ whole genome shotgun (WGS) entry which is preliminary data.</text>
</comment>
<dbReference type="Proteomes" id="UP001597380">
    <property type="component" value="Unassembled WGS sequence"/>
</dbReference>
<organism evidence="1 2">
    <name type="scientific">Corallincola platygyrae</name>
    <dbReference type="NCBI Taxonomy" id="1193278"/>
    <lineage>
        <taxon>Bacteria</taxon>
        <taxon>Pseudomonadati</taxon>
        <taxon>Pseudomonadota</taxon>
        <taxon>Gammaproteobacteria</taxon>
        <taxon>Alteromonadales</taxon>
        <taxon>Psychromonadaceae</taxon>
        <taxon>Corallincola</taxon>
    </lineage>
</organism>